<sequence>MKCPAKEKDKFEEDLERHMGNEGQLANALVVLSSTAEDGEIEGSLVNTLQEVRPTRFLGVPRVWEKIYEKMTRIGSQNGSIKRSIATWAKGHGLQHNVDKMKGNTVKEEKKDASWRIIAMNEFIDELFQDRKVSVGVTNRLKSEVNNLLLVIADLEGQVQQLTLENTRLREEEQIRS</sequence>
<dbReference type="PANTHER" id="PTHR43272">
    <property type="entry name" value="LONG-CHAIN-FATTY-ACID--COA LIGASE"/>
    <property type="match status" value="1"/>
</dbReference>
<keyword evidence="6" id="KW-1185">Reference proteome</keyword>
<name>A0ABN7P0B4_TIMPD</name>
<dbReference type="Proteomes" id="UP001153148">
    <property type="component" value="Unassembled WGS sequence"/>
</dbReference>
<keyword evidence="4" id="KW-0175">Coiled coil</keyword>
<proteinExistence type="predicted"/>
<evidence type="ECO:0000256" key="1">
    <source>
        <dbReference type="ARBA" id="ARBA00022598"/>
    </source>
</evidence>
<protein>
    <submittedName>
        <fullName evidence="5">Uncharacterized protein</fullName>
    </submittedName>
</protein>
<keyword evidence="1" id="KW-0436">Ligase</keyword>
<evidence type="ECO:0000313" key="6">
    <source>
        <dbReference type="Proteomes" id="UP001153148"/>
    </source>
</evidence>
<keyword evidence="2" id="KW-0276">Fatty acid metabolism</keyword>
<reference evidence="5" key="1">
    <citation type="submission" date="2021-03" db="EMBL/GenBank/DDBJ databases">
        <authorList>
            <person name="Tran Van P."/>
        </authorList>
    </citation>
    <scope>NUCLEOTIDE SEQUENCE</scope>
</reference>
<evidence type="ECO:0000256" key="4">
    <source>
        <dbReference type="SAM" id="Coils"/>
    </source>
</evidence>
<accession>A0ABN7P0B4</accession>
<evidence type="ECO:0000256" key="2">
    <source>
        <dbReference type="ARBA" id="ARBA00022832"/>
    </source>
</evidence>
<gene>
    <name evidence="5" type="ORF">TPAB3V08_LOCUS5852</name>
</gene>
<evidence type="ECO:0000256" key="3">
    <source>
        <dbReference type="ARBA" id="ARBA00023098"/>
    </source>
</evidence>
<keyword evidence="3" id="KW-0443">Lipid metabolism</keyword>
<feature type="coiled-coil region" evidence="4">
    <location>
        <begin position="138"/>
        <end position="172"/>
    </location>
</feature>
<comment type="caution">
    <text evidence="5">The sequence shown here is derived from an EMBL/GenBank/DDBJ whole genome shotgun (WGS) entry which is preliminary data.</text>
</comment>
<dbReference type="PANTHER" id="PTHR43272:SF32">
    <property type="entry name" value="AMP-DEPENDENT SYNTHETASE_LIGASE DOMAIN-CONTAINING PROTEIN"/>
    <property type="match status" value="1"/>
</dbReference>
<evidence type="ECO:0000313" key="5">
    <source>
        <dbReference type="EMBL" id="CAG2058886.1"/>
    </source>
</evidence>
<dbReference type="EMBL" id="CAJPIN010008205">
    <property type="protein sequence ID" value="CAG2058886.1"/>
    <property type="molecule type" value="Genomic_DNA"/>
</dbReference>
<organism evidence="5 6">
    <name type="scientific">Timema podura</name>
    <name type="common">Walking stick</name>
    <dbReference type="NCBI Taxonomy" id="61482"/>
    <lineage>
        <taxon>Eukaryota</taxon>
        <taxon>Metazoa</taxon>
        <taxon>Ecdysozoa</taxon>
        <taxon>Arthropoda</taxon>
        <taxon>Hexapoda</taxon>
        <taxon>Insecta</taxon>
        <taxon>Pterygota</taxon>
        <taxon>Neoptera</taxon>
        <taxon>Polyneoptera</taxon>
        <taxon>Phasmatodea</taxon>
        <taxon>Timematodea</taxon>
        <taxon>Timematoidea</taxon>
        <taxon>Timematidae</taxon>
        <taxon>Timema</taxon>
    </lineage>
</organism>